<dbReference type="GO" id="GO:0016491">
    <property type="term" value="F:oxidoreductase activity"/>
    <property type="evidence" value="ECO:0007669"/>
    <property type="project" value="UniProtKB-KW"/>
</dbReference>
<keyword evidence="2" id="KW-0560">Oxidoreductase</keyword>
<evidence type="ECO:0000313" key="3">
    <source>
        <dbReference type="EMBL" id="QTH24861.1"/>
    </source>
</evidence>
<dbReference type="Proteomes" id="UP000664914">
    <property type="component" value="Plasmid pIBU218"/>
</dbReference>
<proteinExistence type="inferred from homology"/>
<dbReference type="Gene3D" id="3.10.450.50">
    <property type="match status" value="1"/>
</dbReference>
<dbReference type="EMBL" id="CP059320">
    <property type="protein sequence ID" value="QTH24861.1"/>
    <property type="molecule type" value="Genomic_DNA"/>
</dbReference>
<comment type="similarity">
    <text evidence="1">Belongs to the bacterial ring-hydroxylating dioxygenase beta subunit family.</text>
</comment>
<dbReference type="PANTHER" id="PTHR41534">
    <property type="entry name" value="BLR3401 PROTEIN"/>
    <property type="match status" value="1"/>
</dbReference>
<organism evidence="3 4">
    <name type="scientific">Rhizorhabdus wittichii</name>
    <dbReference type="NCBI Taxonomy" id="160791"/>
    <lineage>
        <taxon>Bacteria</taxon>
        <taxon>Pseudomonadati</taxon>
        <taxon>Pseudomonadota</taxon>
        <taxon>Alphaproteobacteria</taxon>
        <taxon>Sphingomonadales</taxon>
        <taxon>Sphingomonadaceae</taxon>
        <taxon>Rhizorhabdus</taxon>
    </lineage>
</organism>
<sequence>MTSITAAVGTKQKTDVIGLEEHREVCDFLYREARLADESRYAEWEALVEDDMTYWVPRGEGDYDMNKHVSITADNRSRLRVRIAQLMTGKRHAQLPVSSMRRIVSNIEVEHHAQGGYRVLSNFVLYELRRSSTGQIEVWPGRVEHHLRRRADGSLGMFFKKVVLIHGDEAVPSLAFII</sequence>
<dbReference type="GO" id="GO:0019380">
    <property type="term" value="P:3-phenylpropionate catabolic process"/>
    <property type="evidence" value="ECO:0007669"/>
    <property type="project" value="TreeGrafter"/>
</dbReference>
<dbReference type="PANTHER" id="PTHR41534:SF2">
    <property type="entry name" value="3-PHENYLPROPIONATE_CINNAMIC ACID DIOXYGENASE SUBUNIT BETA"/>
    <property type="match status" value="1"/>
</dbReference>
<dbReference type="AlphaFoldDB" id="A0A975D8F1"/>
<geneLocation type="plasmid" evidence="3 4">
    <name>pIBU218</name>
</geneLocation>
<reference evidence="3" key="2">
    <citation type="submission" date="2021-04" db="EMBL/GenBank/DDBJ databases">
        <title>Isolation and genomic analysis of the ibuprofen-degrading bacterium Sphingomonas strain MPO218.</title>
        <authorList>
            <person name="Aulestia M."/>
            <person name="Flores A."/>
            <person name="Mangas E.L."/>
            <person name="Perez-Pulido A.J."/>
            <person name="Santero E."/>
            <person name="Camacho E.M."/>
        </authorList>
    </citation>
    <scope>NUCLEOTIDE SEQUENCE</scope>
    <source>
        <strain evidence="3">MPO218</strain>
        <plasmid evidence="3">pIBU218</plasmid>
    </source>
</reference>
<dbReference type="Pfam" id="PF00866">
    <property type="entry name" value="Ring_hydroxyl_B"/>
    <property type="match status" value="1"/>
</dbReference>
<name>A0A975D8F1_9SPHN</name>
<evidence type="ECO:0000256" key="1">
    <source>
        <dbReference type="ARBA" id="ARBA00009570"/>
    </source>
</evidence>
<reference evidence="3" key="1">
    <citation type="submission" date="2020-07" db="EMBL/GenBank/DDBJ databases">
        <authorList>
            <person name="Camacho E."/>
        </authorList>
    </citation>
    <scope>NUCLEOTIDE SEQUENCE</scope>
    <source>
        <strain evidence="3">MPO218</strain>
        <plasmid evidence="3">pIBU218</plasmid>
    </source>
</reference>
<protein>
    <recommendedName>
        <fullName evidence="5">Ring-hydroxylating dioxygenase subunit beta</fullName>
    </recommendedName>
</protein>
<evidence type="ECO:0008006" key="5">
    <source>
        <dbReference type="Google" id="ProtNLM"/>
    </source>
</evidence>
<dbReference type="SUPFAM" id="SSF54427">
    <property type="entry name" value="NTF2-like"/>
    <property type="match status" value="1"/>
</dbReference>
<dbReference type="RefSeq" id="WP_208634569.1">
    <property type="nucleotide sequence ID" value="NZ_CP059320.1"/>
</dbReference>
<keyword evidence="3" id="KW-0614">Plasmid</keyword>
<gene>
    <name evidence="3" type="ORF">HRJ34_27705</name>
</gene>
<evidence type="ECO:0000313" key="4">
    <source>
        <dbReference type="Proteomes" id="UP000664914"/>
    </source>
</evidence>
<dbReference type="InterPro" id="IPR000391">
    <property type="entry name" value="Rng_hydr_dOase-bsu"/>
</dbReference>
<accession>A0A975D8F1</accession>
<dbReference type="InterPro" id="IPR032710">
    <property type="entry name" value="NTF2-like_dom_sf"/>
</dbReference>
<evidence type="ECO:0000256" key="2">
    <source>
        <dbReference type="ARBA" id="ARBA00023002"/>
    </source>
</evidence>